<dbReference type="VEuPathDB" id="VectorBase:RSAN_056567"/>
<dbReference type="InterPro" id="IPR036179">
    <property type="entry name" value="Ig-like_dom_sf"/>
</dbReference>
<accession>A0A9D4SWI4</accession>
<reference evidence="1" key="1">
    <citation type="journal article" date="2020" name="Cell">
        <title>Large-Scale Comparative Analyses of Tick Genomes Elucidate Their Genetic Diversity and Vector Capacities.</title>
        <authorList>
            <consortium name="Tick Genome and Microbiome Consortium (TIGMIC)"/>
            <person name="Jia N."/>
            <person name="Wang J."/>
            <person name="Shi W."/>
            <person name="Du L."/>
            <person name="Sun Y."/>
            <person name="Zhan W."/>
            <person name="Jiang J.F."/>
            <person name="Wang Q."/>
            <person name="Zhang B."/>
            <person name="Ji P."/>
            <person name="Bell-Sakyi L."/>
            <person name="Cui X.M."/>
            <person name="Yuan T.T."/>
            <person name="Jiang B.G."/>
            <person name="Yang W.F."/>
            <person name="Lam T.T."/>
            <person name="Chang Q.C."/>
            <person name="Ding S.J."/>
            <person name="Wang X.J."/>
            <person name="Zhu J.G."/>
            <person name="Ruan X.D."/>
            <person name="Zhao L."/>
            <person name="Wei J.T."/>
            <person name="Ye R.Z."/>
            <person name="Que T.C."/>
            <person name="Du C.H."/>
            <person name="Zhou Y.H."/>
            <person name="Cheng J.X."/>
            <person name="Dai P.F."/>
            <person name="Guo W.B."/>
            <person name="Han X.H."/>
            <person name="Huang E.J."/>
            <person name="Li L.F."/>
            <person name="Wei W."/>
            <person name="Gao Y.C."/>
            <person name="Liu J.Z."/>
            <person name="Shao H.Z."/>
            <person name="Wang X."/>
            <person name="Wang C.C."/>
            <person name="Yang T.C."/>
            <person name="Huo Q.B."/>
            <person name="Li W."/>
            <person name="Chen H.Y."/>
            <person name="Chen S.E."/>
            <person name="Zhou L.G."/>
            <person name="Ni X.B."/>
            <person name="Tian J.H."/>
            <person name="Sheng Y."/>
            <person name="Liu T."/>
            <person name="Pan Y.S."/>
            <person name="Xia L.Y."/>
            <person name="Li J."/>
            <person name="Zhao F."/>
            <person name="Cao W.C."/>
        </authorList>
    </citation>
    <scope>NUCLEOTIDE SEQUENCE</scope>
    <source>
        <strain evidence="1">Rsan-2018</strain>
    </source>
</reference>
<evidence type="ECO:0000313" key="1">
    <source>
        <dbReference type="EMBL" id="KAH7952045.1"/>
    </source>
</evidence>
<dbReference type="AlphaFoldDB" id="A0A9D4SWI4"/>
<gene>
    <name evidence="1" type="ORF">HPB52_017425</name>
</gene>
<comment type="caution">
    <text evidence="1">The sequence shown here is derived from an EMBL/GenBank/DDBJ whole genome shotgun (WGS) entry which is preliminary data.</text>
</comment>
<dbReference type="Proteomes" id="UP000821837">
    <property type="component" value="Chromosome 5"/>
</dbReference>
<proteinExistence type="predicted"/>
<sequence>MVLPEEPLFFQQVQHSRREQDTGIYWCTATNQMGTARSRNASVEIAVLDLQWWLIGELLGNAGPRTPITGHF</sequence>
<reference evidence="1" key="2">
    <citation type="submission" date="2021-09" db="EMBL/GenBank/DDBJ databases">
        <authorList>
            <person name="Jia N."/>
            <person name="Wang J."/>
            <person name="Shi W."/>
            <person name="Du L."/>
            <person name="Sun Y."/>
            <person name="Zhan W."/>
            <person name="Jiang J."/>
            <person name="Wang Q."/>
            <person name="Zhang B."/>
            <person name="Ji P."/>
            <person name="Sakyi L.B."/>
            <person name="Cui X."/>
            <person name="Yuan T."/>
            <person name="Jiang B."/>
            <person name="Yang W."/>
            <person name="Lam T.T.-Y."/>
            <person name="Chang Q."/>
            <person name="Ding S."/>
            <person name="Wang X."/>
            <person name="Zhu J."/>
            <person name="Ruan X."/>
            <person name="Zhao L."/>
            <person name="Wei J."/>
            <person name="Que T."/>
            <person name="Du C."/>
            <person name="Cheng J."/>
            <person name="Dai P."/>
            <person name="Han X."/>
            <person name="Huang E."/>
            <person name="Gao Y."/>
            <person name="Liu J."/>
            <person name="Shao H."/>
            <person name="Ye R."/>
            <person name="Li L."/>
            <person name="Wei W."/>
            <person name="Wang X."/>
            <person name="Wang C."/>
            <person name="Huo Q."/>
            <person name="Li W."/>
            <person name="Guo W."/>
            <person name="Chen H."/>
            <person name="Chen S."/>
            <person name="Zhou L."/>
            <person name="Zhou L."/>
            <person name="Ni X."/>
            <person name="Tian J."/>
            <person name="Zhou Y."/>
            <person name="Sheng Y."/>
            <person name="Liu T."/>
            <person name="Pan Y."/>
            <person name="Xia L."/>
            <person name="Li J."/>
            <person name="Zhao F."/>
            <person name="Cao W."/>
        </authorList>
    </citation>
    <scope>NUCLEOTIDE SEQUENCE</scope>
    <source>
        <strain evidence="1">Rsan-2018</strain>
        <tissue evidence="1">Larvae</tissue>
    </source>
</reference>
<dbReference type="EMBL" id="JABSTV010001251">
    <property type="protein sequence ID" value="KAH7952045.1"/>
    <property type="molecule type" value="Genomic_DNA"/>
</dbReference>
<dbReference type="SUPFAM" id="SSF48726">
    <property type="entry name" value="Immunoglobulin"/>
    <property type="match status" value="1"/>
</dbReference>
<dbReference type="Gene3D" id="2.60.40.10">
    <property type="entry name" value="Immunoglobulins"/>
    <property type="match status" value="1"/>
</dbReference>
<name>A0A9D4SWI4_RHISA</name>
<evidence type="ECO:0008006" key="3">
    <source>
        <dbReference type="Google" id="ProtNLM"/>
    </source>
</evidence>
<protein>
    <recommendedName>
        <fullName evidence="3">Ig-like domain-containing protein</fullName>
    </recommendedName>
</protein>
<keyword evidence="2" id="KW-1185">Reference proteome</keyword>
<organism evidence="1 2">
    <name type="scientific">Rhipicephalus sanguineus</name>
    <name type="common">Brown dog tick</name>
    <name type="synonym">Ixodes sanguineus</name>
    <dbReference type="NCBI Taxonomy" id="34632"/>
    <lineage>
        <taxon>Eukaryota</taxon>
        <taxon>Metazoa</taxon>
        <taxon>Ecdysozoa</taxon>
        <taxon>Arthropoda</taxon>
        <taxon>Chelicerata</taxon>
        <taxon>Arachnida</taxon>
        <taxon>Acari</taxon>
        <taxon>Parasitiformes</taxon>
        <taxon>Ixodida</taxon>
        <taxon>Ixodoidea</taxon>
        <taxon>Ixodidae</taxon>
        <taxon>Rhipicephalinae</taxon>
        <taxon>Rhipicephalus</taxon>
        <taxon>Rhipicephalus</taxon>
    </lineage>
</organism>
<dbReference type="InterPro" id="IPR013783">
    <property type="entry name" value="Ig-like_fold"/>
</dbReference>
<evidence type="ECO:0000313" key="2">
    <source>
        <dbReference type="Proteomes" id="UP000821837"/>
    </source>
</evidence>